<dbReference type="Proteomes" id="UP000320095">
    <property type="component" value="Unassembled WGS sequence"/>
</dbReference>
<organism evidence="2 3">
    <name type="scientific">Mycolicibacterium hodleri</name>
    <dbReference type="NCBI Taxonomy" id="49897"/>
    <lineage>
        <taxon>Bacteria</taxon>
        <taxon>Bacillati</taxon>
        <taxon>Actinomycetota</taxon>
        <taxon>Actinomycetes</taxon>
        <taxon>Mycobacteriales</taxon>
        <taxon>Mycobacteriaceae</taxon>
        <taxon>Mycolicibacterium</taxon>
    </lineage>
</organism>
<dbReference type="AlphaFoldDB" id="A0A502EB67"/>
<reference evidence="2 3" key="1">
    <citation type="journal article" date="2019" name="Environ. Microbiol.">
        <title>Species interactions and distinct microbial communities in high Arctic permafrost affected cryosols are associated with the CH4 and CO2 gas fluxes.</title>
        <authorList>
            <person name="Altshuler I."/>
            <person name="Hamel J."/>
            <person name="Turney S."/>
            <person name="Magnuson E."/>
            <person name="Levesque R."/>
            <person name="Greer C."/>
            <person name="Whyte L.G."/>
        </authorList>
    </citation>
    <scope>NUCLEOTIDE SEQUENCE [LARGE SCALE GENOMIC DNA]</scope>
    <source>
        <strain evidence="2 3">S5.20</strain>
    </source>
</reference>
<dbReference type="RefSeq" id="WP_140692617.1">
    <property type="nucleotide sequence ID" value="NZ_RCZG01000005.1"/>
</dbReference>
<dbReference type="InterPro" id="IPR002669">
    <property type="entry name" value="UreD"/>
</dbReference>
<sequence>MLSDVLIVASPNRSPRIECTGGVAARRTDADTVHLVSAAATPLGGDTIRIRVVVEVGARLRLRSAAATMAMPGTVTMESRAAWDLEVQGALDLDPQPTIVAGTATHLTSTRLAIGDSGTVRLRERIQIGRTGERQGFWSGAVHADIDGAPLLRHRVELGTGSVTDDELGTPLACISELRYPNAAFDGAGTMLPLAAGGCLATWQGERL</sequence>
<gene>
    <name evidence="2" type="ORF">EAH80_15875</name>
</gene>
<keyword evidence="3" id="KW-1185">Reference proteome</keyword>
<dbReference type="GO" id="GO:0016151">
    <property type="term" value="F:nickel cation binding"/>
    <property type="evidence" value="ECO:0007669"/>
    <property type="project" value="InterPro"/>
</dbReference>
<keyword evidence="1" id="KW-0143">Chaperone</keyword>
<dbReference type="OrthoDB" id="8677206at2"/>
<dbReference type="Pfam" id="PF01774">
    <property type="entry name" value="UreD"/>
    <property type="match status" value="1"/>
</dbReference>
<accession>A0A502EB67</accession>
<comment type="caution">
    <text evidence="2">The sequence shown here is derived from an EMBL/GenBank/DDBJ whole genome shotgun (WGS) entry which is preliminary data.</text>
</comment>
<name>A0A502EB67_9MYCO</name>
<evidence type="ECO:0000313" key="3">
    <source>
        <dbReference type="Proteomes" id="UP000320095"/>
    </source>
</evidence>
<protein>
    <submittedName>
        <fullName evidence="2">Urease accessory protein</fullName>
    </submittedName>
</protein>
<evidence type="ECO:0000256" key="1">
    <source>
        <dbReference type="ARBA" id="ARBA00023186"/>
    </source>
</evidence>
<dbReference type="EMBL" id="RCZG01000005">
    <property type="protein sequence ID" value="TPG33720.1"/>
    <property type="molecule type" value="Genomic_DNA"/>
</dbReference>
<proteinExistence type="predicted"/>
<evidence type="ECO:0000313" key="2">
    <source>
        <dbReference type="EMBL" id="TPG33720.1"/>
    </source>
</evidence>